<gene>
    <name evidence="1" type="ORF">Slin15195_G087250</name>
</gene>
<evidence type="ECO:0000313" key="2">
    <source>
        <dbReference type="Proteomes" id="UP001056384"/>
    </source>
</evidence>
<protein>
    <submittedName>
        <fullName evidence="1">Uncharacterized protein</fullName>
    </submittedName>
</protein>
<evidence type="ECO:0000313" key="1">
    <source>
        <dbReference type="EMBL" id="USW55406.1"/>
    </source>
</evidence>
<dbReference type="OrthoDB" id="3945293at2759"/>
<sequence>MPFSKVEFSKSFASHESWHQNGDSNSNTQAQRTLALHGTRIALLDSNGHLGDAVVVRDLVKPDSDQRLQAGARDKIMGLVLTNKLIAWTTYSARLNIQALPISLGPTKTIRVPSASVTAFHADGNLVGLIIAQKPEDSSLLLIYDHISGKLLHLTIEHPRHTISAPAPLFEGLLSQRFMASKPAAGDEDVTSYSAPVSMLLDECKGAIDLFYEAAIPHSPHRQSRFTDFLCLTHQRYHMNSGSLERYTSASDSSSWLPVQLDPRLYPHNRFKHFGALAWPSPTGTQSQWCFGTYFIDPEGNGVMSKCFVPTFDAALGLLSIQNYTLHNTHLHCRQGKFSLWKDTLQLYNTPGHFVAAYTTDEGFPHTTGQPQYRPRNRSTLLDRERSSLQDAVLNDSFLVTACKESDDVGPAGVVRVWCFEPDLEWDMGEKTESADYSLTEMSAYASRNVISYGTLGWD</sequence>
<organism evidence="1 2">
    <name type="scientific">Septoria linicola</name>
    <dbReference type="NCBI Taxonomy" id="215465"/>
    <lineage>
        <taxon>Eukaryota</taxon>
        <taxon>Fungi</taxon>
        <taxon>Dikarya</taxon>
        <taxon>Ascomycota</taxon>
        <taxon>Pezizomycotina</taxon>
        <taxon>Dothideomycetes</taxon>
        <taxon>Dothideomycetidae</taxon>
        <taxon>Mycosphaerellales</taxon>
        <taxon>Mycosphaerellaceae</taxon>
        <taxon>Septoria</taxon>
    </lineage>
</organism>
<accession>A0A9Q9B303</accession>
<dbReference type="EMBL" id="CP099424">
    <property type="protein sequence ID" value="USW55406.1"/>
    <property type="molecule type" value="Genomic_DNA"/>
</dbReference>
<reference evidence="1" key="1">
    <citation type="submission" date="2022-06" db="EMBL/GenBank/DDBJ databases">
        <title>Complete genome sequences of two strains of the flax pathogen Septoria linicola.</title>
        <authorList>
            <person name="Lapalu N."/>
            <person name="Simon A."/>
            <person name="Demenou B."/>
            <person name="Paumier D."/>
            <person name="Guillot M.-P."/>
            <person name="Gout L."/>
            <person name="Valade R."/>
        </authorList>
    </citation>
    <scope>NUCLEOTIDE SEQUENCE</scope>
    <source>
        <strain evidence="1">SE15195</strain>
    </source>
</reference>
<dbReference type="Proteomes" id="UP001056384">
    <property type="component" value="Chromosome 7"/>
</dbReference>
<dbReference type="AlphaFoldDB" id="A0A9Q9B303"/>
<proteinExistence type="predicted"/>
<name>A0A9Q9B303_9PEZI</name>
<keyword evidence="2" id="KW-1185">Reference proteome</keyword>